<dbReference type="RefSeq" id="YP_009448284.1">
    <property type="nucleotide sequence ID" value="NC_036594.1"/>
</dbReference>
<feature type="domain" description="F-box" evidence="1">
    <location>
        <begin position="7"/>
        <end position="53"/>
    </location>
</feature>
<dbReference type="InterPro" id="IPR001810">
    <property type="entry name" value="F-box_dom"/>
</dbReference>
<dbReference type="EMBL" id="LT906555">
    <property type="protein sequence ID" value="SNW61982.1"/>
    <property type="molecule type" value="Genomic_DNA"/>
</dbReference>
<protein>
    <submittedName>
        <fullName evidence="2">F-box domain-containing protein</fullName>
    </submittedName>
</protein>
<dbReference type="PROSITE" id="PS50181">
    <property type="entry name" value="FBOX"/>
    <property type="match status" value="1"/>
</dbReference>
<dbReference type="KEGG" id="vg:35382595"/>
<gene>
    <name evidence="2" type="ORF">ORPV_78</name>
</gene>
<dbReference type="SUPFAM" id="SSF81383">
    <property type="entry name" value="F-box domain"/>
    <property type="match status" value="1"/>
</dbReference>
<evidence type="ECO:0000313" key="3">
    <source>
        <dbReference type="Proteomes" id="UP000236316"/>
    </source>
</evidence>
<dbReference type="Proteomes" id="UP000236316">
    <property type="component" value="Segment"/>
</dbReference>
<evidence type="ECO:0000313" key="2">
    <source>
        <dbReference type="EMBL" id="SNW61982.1"/>
    </source>
</evidence>
<accession>A0A2I2L368</accession>
<organism evidence="2">
    <name type="scientific">Orpheovirus IHUMI-LCC2</name>
    <dbReference type="NCBI Taxonomy" id="2023057"/>
    <lineage>
        <taxon>Viruses</taxon>
        <taxon>Varidnaviria</taxon>
        <taxon>Bamfordvirae</taxon>
        <taxon>Nucleocytoviricota</taxon>
        <taxon>Megaviricetes</taxon>
        <taxon>Pimascovirales</taxon>
        <taxon>Ocovirineae</taxon>
        <taxon>Orpheoviridae</taxon>
        <taxon>Alphaorpheovirus</taxon>
        <taxon>Alphaorpheovirus massiliense</taxon>
    </lineage>
</organism>
<dbReference type="Gene3D" id="1.20.1280.50">
    <property type="match status" value="1"/>
</dbReference>
<evidence type="ECO:0000259" key="1">
    <source>
        <dbReference type="PROSITE" id="PS50181"/>
    </source>
</evidence>
<sequence length="231" mass="27547">MESLRSDLPLDSLPWELIGEIAKYYDPKTLLAICTTSNKYNILCKDVKVWRNIFLDEGLDTTELEPGLRVEDYIDLYWTDKKLRINTNIILENLKNGQYYDRALIIDPEEQKWGIAFGIRDVIFNDTFNMNDISDIIYEGKRIANNIFLINEARLIELMEDDENYITEDQIQLQYEDNTKRFFIHYDEENAIFNDNRLYISEDIMRKLIYNLLKNDILIYDVDRKNIINVT</sequence>
<name>A0A2I2L368_9VIRU</name>
<dbReference type="GeneID" id="35382595"/>
<dbReference type="Pfam" id="PF12937">
    <property type="entry name" value="F-box-like"/>
    <property type="match status" value="1"/>
</dbReference>
<proteinExistence type="predicted"/>
<keyword evidence="3" id="KW-1185">Reference proteome</keyword>
<reference evidence="2" key="1">
    <citation type="submission" date="2017-08" db="EMBL/GenBank/DDBJ databases">
        <authorList>
            <consortium name="Urmite Genomes"/>
        </authorList>
    </citation>
    <scope>NUCLEOTIDE SEQUENCE [LARGE SCALE GENOMIC DNA]</scope>
    <source>
        <strain evidence="2">IHUMI-LCC2</strain>
    </source>
</reference>
<dbReference type="InterPro" id="IPR036047">
    <property type="entry name" value="F-box-like_dom_sf"/>
</dbReference>